<gene>
    <name evidence="4" type="ORF">B8W69_21480</name>
</gene>
<dbReference type="Pfam" id="PF00011">
    <property type="entry name" value="HSP20"/>
    <property type="match status" value="1"/>
</dbReference>
<evidence type="ECO:0000313" key="5">
    <source>
        <dbReference type="Proteomes" id="UP000242320"/>
    </source>
</evidence>
<comment type="caution">
    <text evidence="4">The sequence shown here is derived from an EMBL/GenBank/DDBJ whole genome shotgun (WGS) entry which is preliminary data.</text>
</comment>
<dbReference type="Gene3D" id="2.60.40.790">
    <property type="match status" value="1"/>
</dbReference>
<proteinExistence type="inferred from homology"/>
<dbReference type="PROSITE" id="PS01031">
    <property type="entry name" value="SHSP"/>
    <property type="match status" value="1"/>
</dbReference>
<organism evidence="4 5">
    <name type="scientific">Mycolicibacterium vulneris</name>
    <dbReference type="NCBI Taxonomy" id="547163"/>
    <lineage>
        <taxon>Bacteria</taxon>
        <taxon>Bacillati</taxon>
        <taxon>Actinomycetota</taxon>
        <taxon>Actinomycetes</taxon>
        <taxon>Mycobacteriales</taxon>
        <taxon>Mycobacteriaceae</taxon>
        <taxon>Mycolicibacterium</taxon>
    </lineage>
</organism>
<reference evidence="4 5" key="1">
    <citation type="submission" date="2017-04" db="EMBL/GenBank/DDBJ databases">
        <title>The new phylogeny of genus Mycobacterium.</title>
        <authorList>
            <person name="Tortoli E."/>
            <person name="Trovato A."/>
            <person name="Cirillo D.M."/>
        </authorList>
    </citation>
    <scope>NUCLEOTIDE SEQUENCE [LARGE SCALE GENOMIC DNA]</scope>
    <source>
        <strain evidence="4 5">DSM 45247</strain>
    </source>
</reference>
<dbReference type="PANTHER" id="PTHR11527">
    <property type="entry name" value="HEAT-SHOCK PROTEIN 20 FAMILY MEMBER"/>
    <property type="match status" value="1"/>
</dbReference>
<dbReference type="OrthoDB" id="3855217at2"/>
<comment type="similarity">
    <text evidence="1 2">Belongs to the small heat shock protein (HSP20) family.</text>
</comment>
<dbReference type="SUPFAM" id="SSF49764">
    <property type="entry name" value="HSP20-like chaperones"/>
    <property type="match status" value="1"/>
</dbReference>
<evidence type="ECO:0000256" key="2">
    <source>
        <dbReference type="RuleBase" id="RU003616"/>
    </source>
</evidence>
<dbReference type="RefSeq" id="WP_085291791.1">
    <property type="nucleotide sequence ID" value="NZ_NCXM01000025.1"/>
</dbReference>
<dbReference type="CDD" id="cd06464">
    <property type="entry name" value="ACD_sHsps-like"/>
    <property type="match status" value="1"/>
</dbReference>
<dbReference type="InterPro" id="IPR031107">
    <property type="entry name" value="Small_HSP"/>
</dbReference>
<sequence length="151" mass="16667">MSTVSVRRRPISLFPEFSELFAGFPSLTGLRPAFDTRVMRLEDEMKDGHYVVRAEMPGIDPAKDIDITVRDGQLTIRAERAEKKDFDGRSEFSYGSFIRSVSLPAGADEGSIDATYDQGILTVSVAVSEAKPAERRIEVHSAPTDSDRGAR</sequence>
<dbReference type="EMBL" id="NCXM01000025">
    <property type="protein sequence ID" value="OSC24432.1"/>
    <property type="molecule type" value="Genomic_DNA"/>
</dbReference>
<keyword evidence="5" id="KW-1185">Reference proteome</keyword>
<protein>
    <recommendedName>
        <fullName evidence="3">SHSP domain-containing protein</fullName>
    </recommendedName>
</protein>
<dbReference type="Proteomes" id="UP000242320">
    <property type="component" value="Unassembled WGS sequence"/>
</dbReference>
<evidence type="ECO:0000313" key="4">
    <source>
        <dbReference type="EMBL" id="OSC24432.1"/>
    </source>
</evidence>
<evidence type="ECO:0000259" key="3">
    <source>
        <dbReference type="PROSITE" id="PS01031"/>
    </source>
</evidence>
<dbReference type="AlphaFoldDB" id="A0A1X2KS02"/>
<name>A0A1X2KS02_9MYCO</name>
<dbReference type="InterPro" id="IPR008978">
    <property type="entry name" value="HSP20-like_chaperone"/>
</dbReference>
<dbReference type="InterPro" id="IPR002068">
    <property type="entry name" value="A-crystallin/Hsp20_dom"/>
</dbReference>
<evidence type="ECO:0000256" key="1">
    <source>
        <dbReference type="PROSITE-ProRule" id="PRU00285"/>
    </source>
</evidence>
<accession>A0A1X2KS02</accession>
<feature type="domain" description="SHSP" evidence="3">
    <location>
        <begin position="32"/>
        <end position="142"/>
    </location>
</feature>